<dbReference type="InterPro" id="IPR013762">
    <property type="entry name" value="Integrase-like_cat_sf"/>
</dbReference>
<protein>
    <recommendedName>
        <fullName evidence="2">Tyr recombinase domain-containing protein</fullName>
    </recommendedName>
</protein>
<evidence type="ECO:0000313" key="6">
    <source>
        <dbReference type="Proteomes" id="UP000014148"/>
    </source>
</evidence>
<evidence type="ECO:0000256" key="1">
    <source>
        <dbReference type="ARBA" id="ARBA00023172"/>
    </source>
</evidence>
<feature type="domain" description="Tyr recombinase" evidence="2">
    <location>
        <begin position="358"/>
        <end position="553"/>
    </location>
</feature>
<dbReference type="InterPro" id="IPR011010">
    <property type="entry name" value="DNA_brk_join_enz"/>
</dbReference>
<dbReference type="CDD" id="cd01187">
    <property type="entry name" value="INT_tnpB_C_Tn554"/>
    <property type="match status" value="1"/>
</dbReference>
<dbReference type="InterPro" id="IPR002104">
    <property type="entry name" value="Integrase_catalytic"/>
</dbReference>
<reference evidence="4 6" key="2">
    <citation type="submission" date="2013-03" db="EMBL/GenBank/DDBJ databases">
        <title>The Genome Sequence of Enterococcus malodoratus ATCC_43197 (PacBio/Illumina hybrid assembly).</title>
        <authorList>
            <consortium name="The Broad Institute Genomics Platform"/>
            <consortium name="The Broad Institute Genome Sequencing Center for Infectious Disease"/>
            <person name="Earl A."/>
            <person name="Russ C."/>
            <person name="Gilmore M."/>
            <person name="Surin D."/>
            <person name="Walker B."/>
            <person name="Young S."/>
            <person name="Zeng Q."/>
            <person name="Gargeya S."/>
            <person name="Fitzgerald M."/>
            <person name="Haas B."/>
            <person name="Abouelleil A."/>
            <person name="Allen A.W."/>
            <person name="Alvarado L."/>
            <person name="Arachchi H.M."/>
            <person name="Berlin A.M."/>
            <person name="Chapman S.B."/>
            <person name="Gainer-Dewar J."/>
            <person name="Goldberg J."/>
            <person name="Griggs A."/>
            <person name="Gujja S."/>
            <person name="Hansen M."/>
            <person name="Howarth C."/>
            <person name="Imamovic A."/>
            <person name="Ireland A."/>
            <person name="Larimer J."/>
            <person name="McCowan C."/>
            <person name="Murphy C."/>
            <person name="Pearson M."/>
            <person name="Poon T.W."/>
            <person name="Priest M."/>
            <person name="Roberts A."/>
            <person name="Saif S."/>
            <person name="Shea T."/>
            <person name="Sisk P."/>
            <person name="Sykes S."/>
            <person name="Wortman J."/>
            <person name="Nusbaum C."/>
            <person name="Birren B."/>
        </authorList>
    </citation>
    <scope>NUCLEOTIDE SEQUENCE [LARGE SCALE GENOMIC DNA]</scope>
    <source>
        <strain evidence="4 6">ATCC 43197</strain>
    </source>
</reference>
<dbReference type="Gene3D" id="1.10.443.10">
    <property type="entry name" value="Intergrase catalytic core"/>
    <property type="match status" value="1"/>
</dbReference>
<evidence type="ECO:0000313" key="3">
    <source>
        <dbReference type="EMBL" id="EOH82899.1"/>
    </source>
</evidence>
<comment type="caution">
    <text evidence="3">The sequence shown here is derived from an EMBL/GenBank/DDBJ whole genome shotgun (WGS) entry which is preliminary data.</text>
</comment>
<evidence type="ECO:0000259" key="2">
    <source>
        <dbReference type="PROSITE" id="PS51898"/>
    </source>
</evidence>
<dbReference type="SUPFAM" id="SSF56349">
    <property type="entry name" value="DNA breaking-rejoining enzymes"/>
    <property type="match status" value="1"/>
</dbReference>
<keyword evidence="6" id="KW-1185">Reference proteome</keyword>
<dbReference type="InterPro" id="IPR050090">
    <property type="entry name" value="Tyrosine_recombinase_XerCD"/>
</dbReference>
<sequence>MTQNNQNHPISVYERINNDLSHFLEKTIHSNKSVTTNQIYTDVFLENDIWTIDMFQDINQFVASVEKHRISSEAGRNKLKFKSVNSNINSELKYVFYRRLFDDLWTIYGAFHTYSGPLYSVTVFLNEKYPNLNSLLDLDIDAAEKRYFFWLNAKGISSHYQKKNSENREYKTIRPSAAFLRRLHDFLFEYTDFREEWEKDKWNIKNLHRNYGLEYNRSTSNYYIDFTKVNEKMIDPLRKYFKHRLLGKRNFTVGTAQMTILYLKKFINFIFMIEPHWNDLKDLNRSHIEQYIEYLNKYTADSRDSISNPEGYINRSLHYPQKFLEDIQIFNYDVAPKININHLMFPEDKPKRKKKSIDQIDYIPDFVLNQLFENINDLSPEIVPIVWIALKTGLRISDVLGLRKDCLKKINNKYWVQTDIEKTFVKDHRIPIDNELALIIASLIDKSGKLSNQENNLLNYIFVCYHGNRKGNPLPQKSVAFHLNNFAQKKGITDESGNIFHFKTHQFRHTYAVKMLNGGADILTVQQLLAHASPEMTVQYAKILDDTKRKAFESVVKQGIFSFDSVGQVNEVALQSEVSSTSLKLLWQDYKLHAIDNPFGTCHARLKGNCPYMDSPPCLSCGTNQTPCKDLAIGFSDLDISKYELHVKTVTRAIELATKVERPELISANKKNLERYQNILSTLYEGNFIFGRKNRLNQEKING</sequence>
<dbReference type="PROSITE" id="PS51898">
    <property type="entry name" value="TYR_RECOMBINASE"/>
    <property type="match status" value="1"/>
</dbReference>
<dbReference type="Pfam" id="PF00589">
    <property type="entry name" value="Phage_integrase"/>
    <property type="match status" value="1"/>
</dbReference>
<evidence type="ECO:0000313" key="5">
    <source>
        <dbReference type="Proteomes" id="UP000013783"/>
    </source>
</evidence>
<dbReference type="GO" id="GO:0015074">
    <property type="term" value="P:DNA integration"/>
    <property type="evidence" value="ECO:0007669"/>
    <property type="project" value="InterPro"/>
</dbReference>
<name>R2S449_9ENTE</name>
<gene>
    <name evidence="4" type="ORF">I585_04555</name>
    <name evidence="3" type="ORF">UAI_00017</name>
</gene>
<organism evidence="3 5">
    <name type="scientific">Enterococcus malodoratus ATCC 43197</name>
    <dbReference type="NCBI Taxonomy" id="1158601"/>
    <lineage>
        <taxon>Bacteria</taxon>
        <taxon>Bacillati</taxon>
        <taxon>Bacillota</taxon>
        <taxon>Bacilli</taxon>
        <taxon>Lactobacillales</taxon>
        <taxon>Enterococcaceae</taxon>
        <taxon>Enterococcus</taxon>
    </lineage>
</organism>
<reference evidence="3 5" key="1">
    <citation type="submission" date="2013-02" db="EMBL/GenBank/DDBJ databases">
        <title>The Genome Sequence of Enterococcus malodoratus ATCC_43197.</title>
        <authorList>
            <consortium name="The Broad Institute Genome Sequencing Platform"/>
            <consortium name="The Broad Institute Genome Sequencing Center for Infectious Disease"/>
            <person name="Earl A.M."/>
            <person name="Gilmore M.S."/>
            <person name="Lebreton F."/>
            <person name="Walker B."/>
            <person name="Young S.K."/>
            <person name="Zeng Q."/>
            <person name="Gargeya S."/>
            <person name="Fitzgerald M."/>
            <person name="Haas B."/>
            <person name="Abouelleil A."/>
            <person name="Alvarado L."/>
            <person name="Arachchi H.M."/>
            <person name="Berlin A.M."/>
            <person name="Chapman S.B."/>
            <person name="Dewar J."/>
            <person name="Goldberg J."/>
            <person name="Griggs A."/>
            <person name="Gujja S."/>
            <person name="Hansen M."/>
            <person name="Howarth C."/>
            <person name="Imamovic A."/>
            <person name="Larimer J."/>
            <person name="McCowan C."/>
            <person name="Murphy C."/>
            <person name="Neiman D."/>
            <person name="Pearson M."/>
            <person name="Priest M."/>
            <person name="Roberts A."/>
            <person name="Saif S."/>
            <person name="Shea T."/>
            <person name="Sisk P."/>
            <person name="Sykes S."/>
            <person name="Wortman J."/>
            <person name="Nusbaum C."/>
            <person name="Birren B."/>
        </authorList>
    </citation>
    <scope>NUCLEOTIDE SEQUENCE [LARGE SCALE GENOMIC DNA]</scope>
    <source>
        <strain evidence="3 5">ATCC 43197</strain>
    </source>
</reference>
<dbReference type="AlphaFoldDB" id="R2S449"/>
<dbReference type="eggNOG" id="COG0582">
    <property type="taxonomic scope" value="Bacteria"/>
</dbReference>
<dbReference type="Proteomes" id="UP000013783">
    <property type="component" value="Unassembled WGS sequence"/>
</dbReference>
<dbReference type="Proteomes" id="UP000014148">
    <property type="component" value="Unassembled WGS sequence"/>
</dbReference>
<dbReference type="GO" id="GO:0006310">
    <property type="term" value="P:DNA recombination"/>
    <property type="evidence" value="ECO:0007669"/>
    <property type="project" value="UniProtKB-KW"/>
</dbReference>
<keyword evidence="1" id="KW-0233">DNA recombination</keyword>
<dbReference type="EMBL" id="ASWA01000006">
    <property type="protein sequence ID" value="EOT63201.1"/>
    <property type="molecule type" value="Genomic_DNA"/>
</dbReference>
<dbReference type="GO" id="GO:0003677">
    <property type="term" value="F:DNA binding"/>
    <property type="evidence" value="ECO:0007669"/>
    <property type="project" value="InterPro"/>
</dbReference>
<dbReference type="PANTHER" id="PTHR30349:SF64">
    <property type="entry name" value="PROPHAGE INTEGRASE INTD-RELATED"/>
    <property type="match status" value="1"/>
</dbReference>
<evidence type="ECO:0000313" key="4">
    <source>
        <dbReference type="EMBL" id="EOT63201.1"/>
    </source>
</evidence>
<dbReference type="OrthoDB" id="568347at2"/>
<dbReference type="RefSeq" id="WP_010738929.1">
    <property type="nucleotide sequence ID" value="NZ_KB946245.1"/>
</dbReference>
<dbReference type="PATRIC" id="fig|1158601.3.peg.16"/>
<dbReference type="EMBL" id="AJAK01000001">
    <property type="protein sequence ID" value="EOH82899.1"/>
    <property type="molecule type" value="Genomic_DNA"/>
</dbReference>
<dbReference type="PANTHER" id="PTHR30349">
    <property type="entry name" value="PHAGE INTEGRASE-RELATED"/>
    <property type="match status" value="1"/>
</dbReference>
<dbReference type="STRING" id="71451.RV07_GL002877"/>
<accession>R2S449</accession>
<proteinExistence type="predicted"/>